<evidence type="ECO:0000259" key="1">
    <source>
        <dbReference type="Pfam" id="PF08707"/>
    </source>
</evidence>
<protein>
    <submittedName>
        <fullName evidence="3">Primase C terminal 2 (PriCT-2)</fullName>
    </submittedName>
</protein>
<name>A0A1H4DDK9_XYLRU</name>
<evidence type="ECO:0000313" key="4">
    <source>
        <dbReference type="Proteomes" id="UP000182257"/>
    </source>
</evidence>
<dbReference type="RefSeq" id="WP_074761624.1">
    <property type="nucleotide sequence ID" value="NZ_FNRF01000004.1"/>
</dbReference>
<evidence type="ECO:0000313" key="3">
    <source>
        <dbReference type="EMBL" id="SEA70855.1"/>
    </source>
</evidence>
<evidence type="ECO:0000259" key="2">
    <source>
        <dbReference type="Pfam" id="PF19898"/>
    </source>
</evidence>
<dbReference type="AlphaFoldDB" id="A0A1H4DDK9"/>
<proteinExistence type="predicted"/>
<gene>
    <name evidence="3" type="ORF">SAMN05216462_2261</name>
</gene>
<reference evidence="3 4" key="1">
    <citation type="submission" date="2016-10" db="EMBL/GenBank/DDBJ databases">
        <authorList>
            <person name="de Groot N.N."/>
        </authorList>
    </citation>
    <scope>NUCLEOTIDE SEQUENCE [LARGE SCALE GENOMIC DNA]</scope>
    <source>
        <strain evidence="3 4">D31d</strain>
    </source>
</reference>
<dbReference type="InterPro" id="IPR045951">
    <property type="entry name" value="DUF6371"/>
</dbReference>
<dbReference type="Proteomes" id="UP000182257">
    <property type="component" value="Unassembled WGS sequence"/>
</dbReference>
<sequence length="363" mass="41372">MDKFDYQALVNEVVFRNINMFDNFDNWTKGAFALSTLGEDGRPLFKSISKLSSKYNEAENNRKFSNALHTGKTVGLASFIYMCREYGIDTNRFYVKDGVECAQPVANIATPKTKKESYVNIPYEYVKRSLDRYCCSDFVSFLKRVVANDDAIVEIVNTYQLGITRAGHIIYWYVDEGNIVRMGKVMSYNSDGRRDKSSTPLSIPKELAKRGKLPTYYVLRKTLFGEHLLRNPQNANKTICIVESEKTVVVCSLCFQSVLWMATGSKGNLQDERLSAVKNSKVLLFPDTDVDGQTYRQWWKRARELNAAGWNIQVSDYLELFATAEERMAKIDIADLILDDLAQHKNRHIEAIADMLQGKLCGS</sequence>
<dbReference type="GO" id="GO:0016817">
    <property type="term" value="F:hydrolase activity, acting on acid anhydrides"/>
    <property type="evidence" value="ECO:0007669"/>
    <property type="project" value="InterPro"/>
</dbReference>
<accession>A0A1H4DDK9</accession>
<dbReference type="Pfam" id="PF19898">
    <property type="entry name" value="DUF6371"/>
    <property type="match status" value="1"/>
</dbReference>
<feature type="domain" description="Primase C-terminal 2" evidence="1">
    <location>
        <begin position="19"/>
        <end position="83"/>
    </location>
</feature>
<feature type="domain" description="DUF6371" evidence="2">
    <location>
        <begin position="137"/>
        <end position="287"/>
    </location>
</feature>
<organism evidence="3 4">
    <name type="scientific">Xylanibacter ruminicola</name>
    <name type="common">Prevotella ruminicola</name>
    <dbReference type="NCBI Taxonomy" id="839"/>
    <lineage>
        <taxon>Bacteria</taxon>
        <taxon>Pseudomonadati</taxon>
        <taxon>Bacteroidota</taxon>
        <taxon>Bacteroidia</taxon>
        <taxon>Bacteroidales</taxon>
        <taxon>Prevotellaceae</taxon>
        <taxon>Xylanibacter</taxon>
    </lineage>
</organism>
<dbReference type="Pfam" id="PF08707">
    <property type="entry name" value="PriCT_2"/>
    <property type="match status" value="1"/>
</dbReference>
<dbReference type="EMBL" id="FNRF01000004">
    <property type="protein sequence ID" value="SEA70855.1"/>
    <property type="molecule type" value="Genomic_DNA"/>
</dbReference>
<dbReference type="InterPro" id="IPR014819">
    <property type="entry name" value="PriCT_2"/>
</dbReference>